<feature type="signal peptide" evidence="2">
    <location>
        <begin position="1"/>
        <end position="26"/>
    </location>
</feature>
<dbReference type="GO" id="GO:0009253">
    <property type="term" value="P:peptidoglycan catabolic process"/>
    <property type="evidence" value="ECO:0007669"/>
    <property type="project" value="InterPro"/>
</dbReference>
<dbReference type="Pfam" id="PF01510">
    <property type="entry name" value="Amidase_2"/>
    <property type="match status" value="1"/>
</dbReference>
<comment type="similarity">
    <text evidence="1">Belongs to the N-acetylmuramoyl-L-alanine amidase 2 family.</text>
</comment>
<dbReference type="PANTHER" id="PTHR11022">
    <property type="entry name" value="PEPTIDOGLYCAN RECOGNITION PROTEIN"/>
    <property type="match status" value="1"/>
</dbReference>
<evidence type="ECO:0000259" key="4">
    <source>
        <dbReference type="SMART" id="SM00701"/>
    </source>
</evidence>
<dbReference type="SMART" id="SM00644">
    <property type="entry name" value="Ami_2"/>
    <property type="match status" value="1"/>
</dbReference>
<evidence type="ECO:0000256" key="2">
    <source>
        <dbReference type="SAM" id="SignalP"/>
    </source>
</evidence>
<dbReference type="Proteomes" id="UP000612585">
    <property type="component" value="Unassembled WGS sequence"/>
</dbReference>
<accession>A0A8J3Z8F6</accession>
<dbReference type="SMART" id="SM00701">
    <property type="entry name" value="PGRP"/>
    <property type="match status" value="1"/>
</dbReference>
<dbReference type="Gene3D" id="3.40.80.10">
    <property type="entry name" value="Peptidoglycan recognition protein-like"/>
    <property type="match status" value="1"/>
</dbReference>
<dbReference type="PANTHER" id="PTHR11022:SF41">
    <property type="entry name" value="PEPTIDOGLYCAN-RECOGNITION PROTEIN LC-RELATED"/>
    <property type="match status" value="1"/>
</dbReference>
<evidence type="ECO:0008006" key="7">
    <source>
        <dbReference type="Google" id="ProtNLM"/>
    </source>
</evidence>
<organism evidence="5 6">
    <name type="scientific">Virgisporangium aurantiacum</name>
    <dbReference type="NCBI Taxonomy" id="175570"/>
    <lineage>
        <taxon>Bacteria</taxon>
        <taxon>Bacillati</taxon>
        <taxon>Actinomycetota</taxon>
        <taxon>Actinomycetes</taxon>
        <taxon>Micromonosporales</taxon>
        <taxon>Micromonosporaceae</taxon>
        <taxon>Virgisporangium</taxon>
    </lineage>
</organism>
<dbReference type="InterPro" id="IPR015510">
    <property type="entry name" value="PGRP"/>
</dbReference>
<dbReference type="GO" id="GO:0008745">
    <property type="term" value="F:N-acetylmuramoyl-L-alanine amidase activity"/>
    <property type="evidence" value="ECO:0007669"/>
    <property type="project" value="InterPro"/>
</dbReference>
<sequence length="362" mass="37823">MITRRTVLAAAGAVAAGLPLAQPSAAAGRGPTVGPRVLARRRAVSAAGVRVDATAFPLSHLTVQWRGPDRPAFRARFASGWGDWTAVRSCGAGRDDKADATGSALLAAPGAVGYDIASAPGSGTTAVVELNAGTGPINPTAEPLRVAGRDPGGVRYLNRAAWRADESLRFGSDGSETWPAEYFPVQTLTVHHTATTNDDPDPAATMRAIYYYHAVTLGWGDVGYHLLIDEAGRVYEGRWSGPDPVPALGVDVGPDGRPPMVNAGHVGGYNAGNIGVAILGDLTDRLPTTAARRSLAALLAVLAGVERLNPSGTTRYVNPISGATATVDTISGHRDWLATECPGNRFYPQLPSLRRDVARLLR</sequence>
<feature type="domain" description="N-acetylmuramoyl-L-alanine amidase" evidence="3">
    <location>
        <begin position="173"/>
        <end position="343"/>
    </location>
</feature>
<name>A0A8J3Z8F6_9ACTN</name>
<comment type="caution">
    <text evidence="5">The sequence shown here is derived from an EMBL/GenBank/DDBJ whole genome shotgun (WGS) entry which is preliminary data.</text>
</comment>
<gene>
    <name evidence="5" type="ORF">Vau01_046420</name>
</gene>
<feature type="chain" id="PRO_5035200252" description="N-acetylmuramoyl-L-alanine amidase" evidence="2">
    <location>
        <begin position="27"/>
        <end position="362"/>
    </location>
</feature>
<dbReference type="RefSeq" id="WP_203996243.1">
    <property type="nucleotide sequence ID" value="NZ_BOPG01000029.1"/>
</dbReference>
<evidence type="ECO:0000256" key="1">
    <source>
        <dbReference type="ARBA" id="ARBA00007553"/>
    </source>
</evidence>
<dbReference type="InterPro" id="IPR036505">
    <property type="entry name" value="Amidase/PGRP_sf"/>
</dbReference>
<proteinExistence type="inferred from homology"/>
<evidence type="ECO:0000313" key="5">
    <source>
        <dbReference type="EMBL" id="GIJ57126.1"/>
    </source>
</evidence>
<dbReference type="InterPro" id="IPR006311">
    <property type="entry name" value="TAT_signal"/>
</dbReference>
<dbReference type="SUPFAM" id="SSF55846">
    <property type="entry name" value="N-acetylmuramoyl-L-alanine amidase-like"/>
    <property type="match status" value="1"/>
</dbReference>
<dbReference type="EMBL" id="BOPG01000029">
    <property type="protein sequence ID" value="GIJ57126.1"/>
    <property type="molecule type" value="Genomic_DNA"/>
</dbReference>
<dbReference type="InterPro" id="IPR006619">
    <property type="entry name" value="PGRP_domain_met/bac"/>
</dbReference>
<dbReference type="CDD" id="cd06583">
    <property type="entry name" value="PGRP"/>
    <property type="match status" value="1"/>
</dbReference>
<keyword evidence="6" id="KW-1185">Reference proteome</keyword>
<feature type="domain" description="Peptidoglycan recognition protein family" evidence="4">
    <location>
        <begin position="154"/>
        <end position="321"/>
    </location>
</feature>
<keyword evidence="2" id="KW-0732">Signal</keyword>
<dbReference type="InterPro" id="IPR002502">
    <property type="entry name" value="Amidase_domain"/>
</dbReference>
<protein>
    <recommendedName>
        <fullName evidence="7">N-acetylmuramoyl-L-alanine amidase</fullName>
    </recommendedName>
</protein>
<dbReference type="PROSITE" id="PS51318">
    <property type="entry name" value="TAT"/>
    <property type="match status" value="1"/>
</dbReference>
<reference evidence="5" key="1">
    <citation type="submission" date="2021-01" db="EMBL/GenBank/DDBJ databases">
        <title>Whole genome shotgun sequence of Virgisporangium aurantiacum NBRC 16421.</title>
        <authorList>
            <person name="Komaki H."/>
            <person name="Tamura T."/>
        </authorList>
    </citation>
    <scope>NUCLEOTIDE SEQUENCE</scope>
    <source>
        <strain evidence="5">NBRC 16421</strain>
    </source>
</reference>
<evidence type="ECO:0000313" key="6">
    <source>
        <dbReference type="Proteomes" id="UP000612585"/>
    </source>
</evidence>
<dbReference type="AlphaFoldDB" id="A0A8J3Z8F6"/>
<dbReference type="GO" id="GO:0008270">
    <property type="term" value="F:zinc ion binding"/>
    <property type="evidence" value="ECO:0007669"/>
    <property type="project" value="InterPro"/>
</dbReference>
<evidence type="ECO:0000259" key="3">
    <source>
        <dbReference type="SMART" id="SM00644"/>
    </source>
</evidence>